<evidence type="ECO:0000313" key="2">
    <source>
        <dbReference type="EMBL" id="RED65153.1"/>
    </source>
</evidence>
<dbReference type="OrthoDB" id="9769590at2"/>
<sequence length="417" mass="46265">MKTMRTRYIAALSLVAMGVGFVVTLLLPYHPVTELLKGGFEAGLVGGFADWFAVTALFRHPLGIPIPHTSLLLKNRDKISRSLISALENELLNKESIKEKLKQFQLMKTAGTGLVRLVAKRSNRVGVLKLAHAFVARLPLETFAPYMQRAIAEAVSRIDVKPMADKAVEAVIRERMDERALDYALRQGGLWVSKPETAYMLGSIAMQKVSEAKVGGFMGFAVQAFAGFMSEDKLGGMIQQLLLSSIRDLLMPGNANRDKLLTEIRRQLKEAADNGSLLSQGKSWVLDKIEHPDSGQFLLDRLESLRQSILSALEQEMERGGRKVVSALRYVVRRLQAEPETVEEAERKVLAFVADAVEANHYRIGLLIKDNIDKMNDKQLVEMLEEKIGGDLQWIRVNGALCGFLIGLVLSGIQLLS</sequence>
<dbReference type="PANTHER" id="PTHR38442">
    <property type="entry name" value="INNER MEMBRANE PROTEIN-RELATED"/>
    <property type="match status" value="1"/>
</dbReference>
<keyword evidence="1" id="KW-0472">Membrane</keyword>
<protein>
    <submittedName>
        <fullName evidence="2">Uncharacterized membrane-anchored protein YjiN (DUF445 family)</fullName>
    </submittedName>
</protein>
<dbReference type="AlphaFoldDB" id="A0A3D9ITN8"/>
<gene>
    <name evidence="2" type="ORF">DFP98_12144</name>
</gene>
<comment type="caution">
    <text evidence="2">The sequence shown here is derived from an EMBL/GenBank/DDBJ whole genome shotgun (WGS) entry which is preliminary data.</text>
</comment>
<keyword evidence="3" id="KW-1185">Reference proteome</keyword>
<dbReference type="Pfam" id="PF04286">
    <property type="entry name" value="DUF445"/>
    <property type="match status" value="1"/>
</dbReference>
<dbReference type="EMBL" id="QRDZ01000021">
    <property type="protein sequence ID" value="RED65153.1"/>
    <property type="molecule type" value="Genomic_DNA"/>
</dbReference>
<evidence type="ECO:0000313" key="3">
    <source>
        <dbReference type="Proteomes" id="UP000256977"/>
    </source>
</evidence>
<dbReference type="RefSeq" id="WP_116063081.1">
    <property type="nucleotide sequence ID" value="NZ_QRDZ01000021.1"/>
</dbReference>
<dbReference type="Proteomes" id="UP000256977">
    <property type="component" value="Unassembled WGS sequence"/>
</dbReference>
<dbReference type="InterPro" id="IPR007383">
    <property type="entry name" value="DUF445"/>
</dbReference>
<reference evidence="2 3" key="1">
    <citation type="submission" date="2018-07" db="EMBL/GenBank/DDBJ databases">
        <title>Genomic Encyclopedia of Type Strains, Phase III (KMG-III): the genomes of soil and plant-associated and newly described type strains.</title>
        <authorList>
            <person name="Whitman W."/>
        </authorList>
    </citation>
    <scope>NUCLEOTIDE SEQUENCE [LARGE SCALE GENOMIC DNA]</scope>
    <source>
        <strain evidence="2 3">CECT 7287</strain>
    </source>
</reference>
<feature type="transmembrane region" description="Helical" evidence="1">
    <location>
        <begin position="7"/>
        <end position="27"/>
    </location>
</feature>
<organism evidence="2 3">
    <name type="scientific">Cohnella phaseoli</name>
    <dbReference type="NCBI Taxonomy" id="456490"/>
    <lineage>
        <taxon>Bacteria</taxon>
        <taxon>Bacillati</taxon>
        <taxon>Bacillota</taxon>
        <taxon>Bacilli</taxon>
        <taxon>Bacillales</taxon>
        <taxon>Paenibacillaceae</taxon>
        <taxon>Cohnella</taxon>
    </lineage>
</organism>
<proteinExistence type="predicted"/>
<keyword evidence="1" id="KW-1133">Transmembrane helix</keyword>
<keyword evidence="1" id="KW-0812">Transmembrane</keyword>
<dbReference type="GO" id="GO:0005886">
    <property type="term" value="C:plasma membrane"/>
    <property type="evidence" value="ECO:0007669"/>
    <property type="project" value="TreeGrafter"/>
</dbReference>
<name>A0A3D9ITN8_9BACL</name>
<accession>A0A3D9ITN8</accession>
<dbReference type="PANTHER" id="PTHR38442:SF1">
    <property type="entry name" value="INNER MEMBRANE PROTEIN"/>
    <property type="match status" value="1"/>
</dbReference>
<evidence type="ECO:0000256" key="1">
    <source>
        <dbReference type="SAM" id="Phobius"/>
    </source>
</evidence>